<dbReference type="Pfam" id="PF00072">
    <property type="entry name" value="Response_reg"/>
    <property type="match status" value="1"/>
</dbReference>
<dbReference type="PANTHER" id="PTHR44591:SF3">
    <property type="entry name" value="RESPONSE REGULATORY DOMAIN-CONTAINING PROTEIN"/>
    <property type="match status" value="1"/>
</dbReference>
<dbReference type="InterPro" id="IPR050595">
    <property type="entry name" value="Bact_response_regulator"/>
</dbReference>
<dbReference type="PROSITE" id="PS50110">
    <property type="entry name" value="RESPONSE_REGULATORY"/>
    <property type="match status" value="1"/>
</dbReference>
<dbReference type="InterPro" id="IPR011006">
    <property type="entry name" value="CheY-like_superfamily"/>
</dbReference>
<dbReference type="GO" id="GO:0000160">
    <property type="term" value="P:phosphorelay signal transduction system"/>
    <property type="evidence" value="ECO:0007669"/>
    <property type="project" value="InterPro"/>
</dbReference>
<dbReference type="InterPro" id="IPR001789">
    <property type="entry name" value="Sig_transdc_resp-reg_receiver"/>
</dbReference>
<dbReference type="KEGG" id="rsin:B6N60_00520"/>
<evidence type="ECO:0000256" key="2">
    <source>
        <dbReference type="PROSITE-ProRule" id="PRU00169"/>
    </source>
</evidence>
<gene>
    <name evidence="5" type="ORF">B6N60_00520</name>
</gene>
<feature type="domain" description="Response regulatory" evidence="4">
    <location>
        <begin position="12"/>
        <end position="128"/>
    </location>
</feature>
<dbReference type="SMART" id="SM00448">
    <property type="entry name" value="REC"/>
    <property type="match status" value="1"/>
</dbReference>
<evidence type="ECO:0000313" key="5">
    <source>
        <dbReference type="EMBL" id="QXE21842.1"/>
    </source>
</evidence>
<accession>A0A975T5I3</accession>
<dbReference type="Proteomes" id="UP000683511">
    <property type="component" value="Chromosome"/>
</dbReference>
<dbReference type="EMBL" id="CP021056">
    <property type="protein sequence ID" value="QXE21842.1"/>
    <property type="molecule type" value="Genomic_DNA"/>
</dbReference>
<protein>
    <submittedName>
        <fullName evidence="5">Response regulator receiver modulated PAS/PAC sensor protein</fullName>
    </submittedName>
</protein>
<dbReference type="RefSeq" id="WP_190601028.1">
    <property type="nucleotide sequence ID" value="NZ_CP021056.1"/>
</dbReference>
<sequence>MENIAPKEERKSILLVDDTPANLHLLTKILTTHDYQVRATVTGDMALTTVKSAPPDLILLDIFMPNMNGYEVCQHLKADELTKDIPIIFISAVGEVVDKIKAFEVGGVDYITKPFHVAELLAKVKTYLTINHLKQQIKIKDNLLNQEREAREKLEVALAEANHKLAQISLKIEEN</sequence>
<keyword evidence="1 2" id="KW-0597">Phosphoprotein</keyword>
<name>A0A975T5I3_9NOST</name>
<evidence type="ECO:0000256" key="3">
    <source>
        <dbReference type="SAM" id="Coils"/>
    </source>
</evidence>
<dbReference type="SUPFAM" id="SSF52172">
    <property type="entry name" value="CheY-like"/>
    <property type="match status" value="1"/>
</dbReference>
<dbReference type="Gene3D" id="3.40.50.2300">
    <property type="match status" value="1"/>
</dbReference>
<proteinExistence type="predicted"/>
<evidence type="ECO:0000313" key="6">
    <source>
        <dbReference type="Proteomes" id="UP000683511"/>
    </source>
</evidence>
<evidence type="ECO:0000256" key="1">
    <source>
        <dbReference type="ARBA" id="ARBA00022553"/>
    </source>
</evidence>
<evidence type="ECO:0000259" key="4">
    <source>
        <dbReference type="PROSITE" id="PS50110"/>
    </source>
</evidence>
<organism evidence="5 6">
    <name type="scientific">Richelia sinica FACHB-800</name>
    <dbReference type="NCBI Taxonomy" id="1357546"/>
    <lineage>
        <taxon>Bacteria</taxon>
        <taxon>Bacillati</taxon>
        <taxon>Cyanobacteriota</taxon>
        <taxon>Cyanophyceae</taxon>
        <taxon>Nostocales</taxon>
        <taxon>Nostocaceae</taxon>
        <taxon>Richelia</taxon>
    </lineage>
</organism>
<reference evidence="5" key="1">
    <citation type="submission" date="2017-04" db="EMBL/GenBank/DDBJ databases">
        <title>Genome deletions in a multicellular cyanobacterial endosymbiont for morphological adaptation in marine diatoms.</title>
        <authorList>
            <person name="Wang Y."/>
            <person name="Gao H."/>
            <person name="Li R."/>
            <person name="Xu X."/>
        </authorList>
    </citation>
    <scope>NUCLEOTIDE SEQUENCE</scope>
    <source>
        <strain evidence="5">FACHB 800</strain>
    </source>
</reference>
<keyword evidence="6" id="KW-1185">Reference proteome</keyword>
<dbReference type="PANTHER" id="PTHR44591">
    <property type="entry name" value="STRESS RESPONSE REGULATOR PROTEIN 1"/>
    <property type="match status" value="1"/>
</dbReference>
<keyword evidence="3" id="KW-0175">Coiled coil</keyword>
<dbReference type="CDD" id="cd19920">
    <property type="entry name" value="REC_PA4781-like"/>
    <property type="match status" value="1"/>
</dbReference>
<feature type="coiled-coil region" evidence="3">
    <location>
        <begin position="130"/>
        <end position="171"/>
    </location>
</feature>
<dbReference type="AlphaFoldDB" id="A0A975T5I3"/>
<feature type="modified residue" description="4-aspartylphosphate" evidence="2">
    <location>
        <position position="61"/>
    </location>
</feature>